<dbReference type="SMART" id="SM00014">
    <property type="entry name" value="acidPPc"/>
    <property type="match status" value="1"/>
</dbReference>
<evidence type="ECO:0000313" key="12">
    <source>
        <dbReference type="EMBL" id="KLU98787.1"/>
    </source>
</evidence>
<feature type="domain" description="Phosphatidic acid phosphatase type 2/haloperoxidase" evidence="11">
    <location>
        <begin position="69"/>
        <end position="174"/>
    </location>
</feature>
<evidence type="ECO:0000256" key="7">
    <source>
        <dbReference type="ARBA" id="ARBA00023136"/>
    </source>
</evidence>
<dbReference type="GO" id="GO:0050380">
    <property type="term" value="F:undecaprenyl-diphosphatase activity"/>
    <property type="evidence" value="ECO:0007669"/>
    <property type="project" value="UniProtKB-EC"/>
</dbReference>
<evidence type="ECO:0000259" key="11">
    <source>
        <dbReference type="SMART" id="SM00014"/>
    </source>
</evidence>
<evidence type="ECO:0000256" key="6">
    <source>
        <dbReference type="ARBA" id="ARBA00022989"/>
    </source>
</evidence>
<evidence type="ECO:0000256" key="3">
    <source>
        <dbReference type="ARBA" id="ARBA00022475"/>
    </source>
</evidence>
<dbReference type="SUPFAM" id="SSF48317">
    <property type="entry name" value="Acid phosphatase/Vanadium-dependent haloperoxidase"/>
    <property type="match status" value="1"/>
</dbReference>
<dbReference type="AlphaFoldDB" id="A0A0J1GGF6"/>
<reference evidence="12 13" key="1">
    <citation type="submission" date="2015-05" db="EMBL/GenBank/DDBJ databases">
        <title>Photobacterium galathea sp. nov.</title>
        <authorList>
            <person name="Machado H."/>
            <person name="Gram L."/>
        </authorList>
    </citation>
    <scope>NUCLEOTIDE SEQUENCE [LARGE SCALE GENOMIC DNA]</scope>
    <source>
        <strain evidence="12 13">DSM 25995</strain>
    </source>
</reference>
<feature type="transmembrane region" description="Helical" evidence="10">
    <location>
        <begin position="153"/>
        <end position="173"/>
    </location>
</feature>
<protein>
    <recommendedName>
        <fullName evidence="2">undecaprenyl-diphosphate phosphatase</fullName>
        <ecNumber evidence="2">3.6.1.27</ecNumber>
    </recommendedName>
    <alternativeName>
        <fullName evidence="8">Undecaprenyl pyrophosphate phosphatase</fullName>
    </alternativeName>
</protein>
<dbReference type="PANTHER" id="PTHR14969:SF62">
    <property type="entry name" value="DECAPRENYLPHOSPHORYL-5-PHOSPHORIBOSE PHOSPHATASE RV3807C-RELATED"/>
    <property type="match status" value="1"/>
</dbReference>
<dbReference type="PATRIC" id="fig|754436.4.peg.4423"/>
<keyword evidence="3" id="KW-1003">Cell membrane</keyword>
<keyword evidence="13" id="KW-1185">Reference proteome</keyword>
<dbReference type="InterPro" id="IPR000326">
    <property type="entry name" value="PAP2/HPO"/>
</dbReference>
<evidence type="ECO:0000256" key="8">
    <source>
        <dbReference type="ARBA" id="ARBA00032707"/>
    </source>
</evidence>
<evidence type="ECO:0000256" key="5">
    <source>
        <dbReference type="ARBA" id="ARBA00022801"/>
    </source>
</evidence>
<gene>
    <name evidence="12" type="ORF">ABT58_21005</name>
</gene>
<evidence type="ECO:0000313" key="13">
    <source>
        <dbReference type="Proteomes" id="UP000036426"/>
    </source>
</evidence>
<comment type="catalytic activity">
    <reaction evidence="9">
        <text>di-trans,octa-cis-undecaprenyl diphosphate + H2O = di-trans,octa-cis-undecaprenyl phosphate + phosphate + H(+)</text>
        <dbReference type="Rhea" id="RHEA:28094"/>
        <dbReference type="ChEBI" id="CHEBI:15377"/>
        <dbReference type="ChEBI" id="CHEBI:15378"/>
        <dbReference type="ChEBI" id="CHEBI:43474"/>
        <dbReference type="ChEBI" id="CHEBI:58405"/>
        <dbReference type="ChEBI" id="CHEBI:60392"/>
        <dbReference type="EC" id="3.6.1.27"/>
    </reaction>
</comment>
<dbReference type="CDD" id="cd01610">
    <property type="entry name" value="PAP2_like"/>
    <property type="match status" value="1"/>
</dbReference>
<evidence type="ECO:0000256" key="1">
    <source>
        <dbReference type="ARBA" id="ARBA00004651"/>
    </source>
</evidence>
<dbReference type="EMBL" id="LDOV01000043">
    <property type="protein sequence ID" value="KLU98787.1"/>
    <property type="molecule type" value="Genomic_DNA"/>
</dbReference>
<name>A0A0J1GGF6_9GAMM</name>
<dbReference type="EC" id="3.6.1.27" evidence="2"/>
<evidence type="ECO:0000256" key="4">
    <source>
        <dbReference type="ARBA" id="ARBA00022692"/>
    </source>
</evidence>
<dbReference type="OrthoDB" id="9780507at2"/>
<comment type="subcellular location">
    <subcellularLocation>
        <location evidence="1">Cell membrane</location>
        <topology evidence="1">Multi-pass membrane protein</topology>
    </subcellularLocation>
</comment>
<evidence type="ECO:0000256" key="9">
    <source>
        <dbReference type="ARBA" id="ARBA00047594"/>
    </source>
</evidence>
<dbReference type="Gene3D" id="1.20.144.10">
    <property type="entry name" value="Phosphatidic acid phosphatase type 2/haloperoxidase"/>
    <property type="match status" value="1"/>
</dbReference>
<dbReference type="GO" id="GO:0005886">
    <property type="term" value="C:plasma membrane"/>
    <property type="evidence" value="ECO:0007669"/>
    <property type="project" value="UniProtKB-SubCell"/>
</dbReference>
<dbReference type="InterPro" id="IPR036938">
    <property type="entry name" value="PAP2/HPO_sf"/>
</dbReference>
<dbReference type="PANTHER" id="PTHR14969">
    <property type="entry name" value="SPHINGOSINE-1-PHOSPHATE PHOSPHOHYDROLASE"/>
    <property type="match status" value="1"/>
</dbReference>
<accession>A0A0J1GGF6</accession>
<keyword evidence="6 10" id="KW-1133">Transmembrane helix</keyword>
<keyword evidence="4 10" id="KW-0812">Transmembrane</keyword>
<organism evidence="12 13">
    <name type="scientific">Photobacterium aphoticum</name>
    <dbReference type="NCBI Taxonomy" id="754436"/>
    <lineage>
        <taxon>Bacteria</taxon>
        <taxon>Pseudomonadati</taxon>
        <taxon>Pseudomonadota</taxon>
        <taxon>Gammaproteobacteria</taxon>
        <taxon>Vibrionales</taxon>
        <taxon>Vibrionaceae</taxon>
        <taxon>Photobacterium</taxon>
    </lineage>
</organism>
<keyword evidence="7 10" id="KW-0472">Membrane</keyword>
<dbReference type="Proteomes" id="UP000036426">
    <property type="component" value="Unassembled WGS sequence"/>
</dbReference>
<evidence type="ECO:0000256" key="10">
    <source>
        <dbReference type="SAM" id="Phobius"/>
    </source>
</evidence>
<sequence length="175" mass="19293">MTSGEGMRMTLLTPIQRWDYAFSERCLCHRFNGQVAQISRAVSHTGDGHLYVLFALLIVWLDPVQGTDVLTTGLWAFALELPIYLLLKNSVKRARPSTLPCFIQPSDQYSLPSGHTAAAFVMASLLTSFYPDTAWFIWPWAVAIGLSRVLLGVHYITDIVAGVALGWACFAVVSG</sequence>
<proteinExistence type="predicted"/>
<dbReference type="Pfam" id="PF01569">
    <property type="entry name" value="PAP2"/>
    <property type="match status" value="1"/>
</dbReference>
<feature type="transmembrane region" description="Helical" evidence="10">
    <location>
        <begin position="117"/>
        <end position="141"/>
    </location>
</feature>
<comment type="caution">
    <text evidence="12">The sequence shown here is derived from an EMBL/GenBank/DDBJ whole genome shotgun (WGS) entry which is preliminary data.</text>
</comment>
<evidence type="ECO:0000256" key="2">
    <source>
        <dbReference type="ARBA" id="ARBA00012374"/>
    </source>
</evidence>
<keyword evidence="5" id="KW-0378">Hydrolase</keyword>